<evidence type="ECO:0000313" key="6">
    <source>
        <dbReference type="EMBL" id="SVB25513.1"/>
    </source>
</evidence>
<dbReference type="GO" id="GO:0042732">
    <property type="term" value="P:D-xylose metabolic process"/>
    <property type="evidence" value="ECO:0007669"/>
    <property type="project" value="InterPro"/>
</dbReference>
<dbReference type="GO" id="GO:0005737">
    <property type="term" value="C:cytoplasm"/>
    <property type="evidence" value="ECO:0007669"/>
    <property type="project" value="TreeGrafter"/>
</dbReference>
<dbReference type="InterPro" id="IPR001509">
    <property type="entry name" value="Epimerase_deHydtase"/>
</dbReference>
<evidence type="ECO:0000256" key="2">
    <source>
        <dbReference type="ARBA" id="ARBA00022793"/>
    </source>
</evidence>
<feature type="non-terminal residue" evidence="6">
    <location>
        <position position="1"/>
    </location>
</feature>
<comment type="cofactor">
    <cofactor evidence="1">
        <name>NAD(+)</name>
        <dbReference type="ChEBI" id="CHEBI:57540"/>
    </cofactor>
</comment>
<gene>
    <name evidence="6" type="ORF">METZ01_LOCUS178367</name>
</gene>
<protein>
    <recommendedName>
        <fullName evidence="5">NAD-dependent epimerase/dehydratase domain-containing protein</fullName>
    </recommendedName>
</protein>
<dbReference type="Pfam" id="PF01370">
    <property type="entry name" value="Epimerase"/>
    <property type="match status" value="1"/>
</dbReference>
<evidence type="ECO:0000256" key="4">
    <source>
        <dbReference type="ARBA" id="ARBA00023239"/>
    </source>
</evidence>
<proteinExistence type="predicted"/>
<dbReference type="EMBL" id="UINC01034530">
    <property type="protein sequence ID" value="SVB25513.1"/>
    <property type="molecule type" value="Genomic_DNA"/>
</dbReference>
<dbReference type="PANTHER" id="PTHR43078">
    <property type="entry name" value="UDP-GLUCURONIC ACID DECARBOXYLASE-RELATED"/>
    <property type="match status" value="1"/>
</dbReference>
<feature type="domain" description="NAD-dependent epimerase/dehydratase" evidence="5">
    <location>
        <begin position="32"/>
        <end position="251"/>
    </location>
</feature>
<dbReference type="InterPro" id="IPR036291">
    <property type="entry name" value="NAD(P)-bd_dom_sf"/>
</dbReference>
<evidence type="ECO:0000259" key="5">
    <source>
        <dbReference type="Pfam" id="PF01370"/>
    </source>
</evidence>
<organism evidence="6">
    <name type="scientific">marine metagenome</name>
    <dbReference type="NCBI Taxonomy" id="408172"/>
    <lineage>
        <taxon>unclassified sequences</taxon>
        <taxon>metagenomes</taxon>
        <taxon>ecological metagenomes</taxon>
    </lineage>
</organism>
<dbReference type="GO" id="GO:0070403">
    <property type="term" value="F:NAD+ binding"/>
    <property type="evidence" value="ECO:0007669"/>
    <property type="project" value="InterPro"/>
</dbReference>
<dbReference type="PANTHER" id="PTHR43078:SF6">
    <property type="entry name" value="UDP-GLUCURONIC ACID DECARBOXYLASE 1"/>
    <property type="match status" value="1"/>
</dbReference>
<dbReference type="SUPFAM" id="SSF51735">
    <property type="entry name" value="NAD(P)-binding Rossmann-fold domains"/>
    <property type="match status" value="1"/>
</dbReference>
<dbReference type="GO" id="GO:0048040">
    <property type="term" value="F:UDP-glucuronate decarboxylase activity"/>
    <property type="evidence" value="ECO:0007669"/>
    <property type="project" value="TreeGrafter"/>
</dbReference>
<keyword evidence="2" id="KW-0210">Decarboxylase</keyword>
<accession>A0A382CJK2</accession>
<dbReference type="AlphaFoldDB" id="A0A382CJK2"/>
<reference evidence="6" key="1">
    <citation type="submission" date="2018-05" db="EMBL/GenBank/DDBJ databases">
        <authorList>
            <person name="Lanie J.A."/>
            <person name="Ng W.-L."/>
            <person name="Kazmierczak K.M."/>
            <person name="Andrzejewski T.M."/>
            <person name="Davidsen T.M."/>
            <person name="Wayne K.J."/>
            <person name="Tettelin H."/>
            <person name="Glass J.I."/>
            <person name="Rusch D."/>
            <person name="Podicherti R."/>
            <person name="Tsui H.-C.T."/>
            <person name="Winkler M.E."/>
        </authorList>
    </citation>
    <scope>NUCLEOTIDE SEQUENCE</scope>
</reference>
<sequence length="252" mass="28248">VSDNSSDIFLEDVRLIANDLNDFHDELEGKTILVAGGKGFLGTYFVNVLNQINETLSTPMKIVIMDNLITSKDKKNNSSSNVTFVEQDISESFDFQDELHYIIHAASIAAPPTYRKFPIKTVDVNYQGTRNLLEIARKKKIKSMLFLSSSEIYGDPEVVPTPESYQGKVSCTGPRACYDESKRLAETISTLYFQQYKIPVKIARPFNVYGPYLNLNDGRIIPDFMGSAIEKSEIVIHSDGSPTRSFCYVSDA</sequence>
<evidence type="ECO:0000256" key="3">
    <source>
        <dbReference type="ARBA" id="ARBA00023027"/>
    </source>
</evidence>
<keyword evidence="4" id="KW-0456">Lyase</keyword>
<name>A0A382CJK2_9ZZZZ</name>
<dbReference type="Gene3D" id="3.40.50.720">
    <property type="entry name" value="NAD(P)-binding Rossmann-like Domain"/>
    <property type="match status" value="1"/>
</dbReference>
<feature type="non-terminal residue" evidence="6">
    <location>
        <position position="252"/>
    </location>
</feature>
<evidence type="ECO:0000256" key="1">
    <source>
        <dbReference type="ARBA" id="ARBA00001911"/>
    </source>
</evidence>
<keyword evidence="3" id="KW-0520">NAD</keyword>
<dbReference type="InterPro" id="IPR044516">
    <property type="entry name" value="UXS-like"/>
</dbReference>